<reference evidence="8 9" key="1">
    <citation type="journal article" date="2010" name="Nature">
        <title>Nitrite-driven anaerobic methane oxidation by oxygenic bacteria.</title>
        <authorList>
            <person name="Ettwig K.F."/>
            <person name="Butler M.K."/>
            <person name="Le Paslier D."/>
            <person name="Pelletier E."/>
            <person name="Mangenot S."/>
            <person name="Kuypers M.M.M."/>
            <person name="Schreiber F."/>
            <person name="Dutilh B.E."/>
            <person name="Zedelius J."/>
            <person name="de Beer D."/>
            <person name="Gloerich J."/>
            <person name="Wessels H.J.C.T."/>
            <person name="van Allen T."/>
            <person name="Luesken F."/>
            <person name="Wu M."/>
            <person name="van de Pas-Schoonen K.T."/>
            <person name="Op den Camp H.J.M."/>
            <person name="Janssen-Megens E.M."/>
            <person name="Francoijs K-J."/>
            <person name="Stunnenberg H."/>
            <person name="Weissenbach J."/>
            <person name="Jetten M.S.M."/>
            <person name="Strous M."/>
        </authorList>
    </citation>
    <scope>NUCLEOTIDE SEQUENCE [LARGE SCALE GENOMIC DNA]</scope>
</reference>
<feature type="domain" description="Histidine kinase" evidence="7">
    <location>
        <begin position="481"/>
        <end position="721"/>
    </location>
</feature>
<evidence type="ECO:0000256" key="1">
    <source>
        <dbReference type="ARBA" id="ARBA00000085"/>
    </source>
</evidence>
<dbReference type="Pfam" id="PF00512">
    <property type="entry name" value="HisKA"/>
    <property type="match status" value="1"/>
</dbReference>
<dbReference type="SMART" id="SM00388">
    <property type="entry name" value="HisKA"/>
    <property type="match status" value="1"/>
</dbReference>
<keyword evidence="6" id="KW-1133">Transmembrane helix</keyword>
<dbReference type="KEGG" id="mox:DAMO_2108"/>
<evidence type="ECO:0000256" key="6">
    <source>
        <dbReference type="SAM" id="Phobius"/>
    </source>
</evidence>
<dbReference type="eggNOG" id="COG2205">
    <property type="taxonomic scope" value="Bacteria"/>
</dbReference>
<evidence type="ECO:0000313" key="8">
    <source>
        <dbReference type="EMBL" id="CBE69158.1"/>
    </source>
</evidence>
<feature type="transmembrane region" description="Helical" evidence="6">
    <location>
        <begin position="220"/>
        <end position="239"/>
    </location>
</feature>
<dbReference type="InterPro" id="IPR003594">
    <property type="entry name" value="HATPase_dom"/>
</dbReference>
<dbReference type="InterPro" id="IPR029016">
    <property type="entry name" value="GAF-like_dom_sf"/>
</dbReference>
<evidence type="ECO:0000256" key="3">
    <source>
        <dbReference type="ARBA" id="ARBA00022553"/>
    </source>
</evidence>
<evidence type="ECO:0000313" key="9">
    <source>
        <dbReference type="Proteomes" id="UP000006898"/>
    </source>
</evidence>
<dbReference type="InterPro" id="IPR036890">
    <property type="entry name" value="HATPase_C_sf"/>
</dbReference>
<evidence type="ECO:0000256" key="4">
    <source>
        <dbReference type="ARBA" id="ARBA00022679"/>
    </source>
</evidence>
<dbReference type="SMART" id="SM00387">
    <property type="entry name" value="HATPase_c"/>
    <property type="match status" value="1"/>
</dbReference>
<dbReference type="Gene3D" id="3.30.450.40">
    <property type="match status" value="1"/>
</dbReference>
<dbReference type="InterPro" id="IPR004358">
    <property type="entry name" value="Sig_transdc_His_kin-like_C"/>
</dbReference>
<dbReference type="Gene3D" id="1.10.287.130">
    <property type="match status" value="1"/>
</dbReference>
<dbReference type="InterPro" id="IPR036097">
    <property type="entry name" value="HisK_dim/P_sf"/>
</dbReference>
<dbReference type="PRINTS" id="PR00344">
    <property type="entry name" value="BCTRLSENSOR"/>
</dbReference>
<keyword evidence="5 8" id="KW-0418">Kinase</keyword>
<keyword evidence="4 8" id="KW-0808">Transferase</keyword>
<evidence type="ECO:0000256" key="5">
    <source>
        <dbReference type="ARBA" id="ARBA00022777"/>
    </source>
</evidence>
<dbReference type="InterPro" id="IPR005467">
    <property type="entry name" value="His_kinase_dom"/>
</dbReference>
<proteinExistence type="predicted"/>
<name>D5MHC6_METO1</name>
<protein>
    <recommendedName>
        <fullName evidence="2">histidine kinase</fullName>
        <ecNumber evidence="2">2.7.13.3</ecNumber>
    </recommendedName>
</protein>
<dbReference type="SUPFAM" id="SSF55874">
    <property type="entry name" value="ATPase domain of HSP90 chaperone/DNA topoisomerase II/histidine kinase"/>
    <property type="match status" value="1"/>
</dbReference>
<dbReference type="EC" id="2.7.13.3" evidence="2"/>
<dbReference type="SUPFAM" id="SSF55781">
    <property type="entry name" value="GAF domain-like"/>
    <property type="match status" value="1"/>
</dbReference>
<feature type="transmembrane region" description="Helical" evidence="6">
    <location>
        <begin position="251"/>
        <end position="270"/>
    </location>
</feature>
<keyword evidence="6" id="KW-0812">Transmembrane</keyword>
<dbReference type="PANTHER" id="PTHR43047">
    <property type="entry name" value="TWO-COMPONENT HISTIDINE PROTEIN KINASE"/>
    <property type="match status" value="1"/>
</dbReference>
<dbReference type="FunFam" id="3.30.565.10:FF:000010">
    <property type="entry name" value="Sensor histidine kinase RcsC"/>
    <property type="match status" value="1"/>
</dbReference>
<feature type="transmembrane region" description="Helical" evidence="6">
    <location>
        <begin position="177"/>
        <end position="199"/>
    </location>
</feature>
<feature type="transmembrane region" description="Helical" evidence="6">
    <location>
        <begin position="71"/>
        <end position="92"/>
    </location>
</feature>
<dbReference type="AlphaFoldDB" id="D5MHC6"/>
<dbReference type="Gene3D" id="3.30.565.10">
    <property type="entry name" value="Histidine kinase-like ATPase, C-terminal domain"/>
    <property type="match status" value="1"/>
</dbReference>
<feature type="transmembrane region" description="Helical" evidence="6">
    <location>
        <begin position="7"/>
        <end position="25"/>
    </location>
</feature>
<dbReference type="CDD" id="cd16922">
    <property type="entry name" value="HATPase_EvgS-ArcB-TorS-like"/>
    <property type="match status" value="1"/>
</dbReference>
<evidence type="ECO:0000259" key="7">
    <source>
        <dbReference type="PROSITE" id="PS50109"/>
    </source>
</evidence>
<organism evidence="8 9">
    <name type="scientific">Methylomirabilis oxygeniifera</name>
    <dbReference type="NCBI Taxonomy" id="671143"/>
    <lineage>
        <taxon>Bacteria</taxon>
        <taxon>Candidatus Methylomirabilota</taxon>
        <taxon>Candidatus Methylomirabilia</taxon>
        <taxon>Candidatus Methylomirabilales</taxon>
        <taxon>Candidatus Methylomirabilaceae</taxon>
        <taxon>Candidatus Methylomirabilis</taxon>
    </lineage>
</organism>
<dbReference type="Pfam" id="PF01590">
    <property type="entry name" value="GAF"/>
    <property type="match status" value="1"/>
</dbReference>
<dbReference type="InterPro" id="IPR003018">
    <property type="entry name" value="GAF"/>
</dbReference>
<sequence>MRWIPQTVSAGAIVAGGLVLIGWWLDVAVLKAPASGFPAMQANTALAFVLIGASLWLLLAESVISGWSRPLARVCAATVVLMGLLTLSEYLFGWDLGIDQLLVKDLQAAAGPYHAPGRMAFASALNFLLLGGALLLLDVKTRNGYQPAEHVAVAVSLVALLILVAYLYGGVAIHQVYPLATVAPHTAFLFLALSIGIVFTRSGHRIVGVMMSDTIAAVAMRRLLIVAIFLPALAGWVRLKGQQFGFFGTEFGLAVMVLFAIITLTASIYWQATSLIAAEEYQRGINEVSALLSRSFMLEDVFPSVATVITTLISCDRICVVVREGEKLVTVLSFAEPPLECFQGKTWRSSGKTAVEWVMDQKIPRLIQDLPREQTFADEAFVAREGIRSVLTLPLLISGEAVGSITLDSRLPGAYTQDHVTMLSSFIEPLASALRNAQLHAEVVRYSHELERLVEVRTRELQIANGHLADASRHKTAFLTNMSHELRTPLNAILGFSDLLCDQTFGPLTAKQARYANHIQTSGRHLLALINDLLDLSKVEAGKLTLRLEPFDLSEALTVAVYEIQPVADAKRLTIVPDIDTAPITLTADPVRFKQIIYNLLSNAVKFTPEGGTIRVSASLGRRESGVEAPPHPIPTTLHHSGDFVEIAVTDTGIGIAAEDLSRLFTRFTQLEIETTKQFQGSGLGLALTKQLVELHGGTITVTSAGPGQGSRCTVRLPMTPPAGRDMEKGC</sequence>
<dbReference type="GO" id="GO:0000155">
    <property type="term" value="F:phosphorelay sensor kinase activity"/>
    <property type="evidence" value="ECO:0007669"/>
    <property type="project" value="InterPro"/>
</dbReference>
<dbReference type="EMBL" id="FP565575">
    <property type="protein sequence ID" value="CBE69158.1"/>
    <property type="molecule type" value="Genomic_DNA"/>
</dbReference>
<keyword evidence="3" id="KW-0597">Phosphoprotein</keyword>
<dbReference type="STRING" id="671143.DAMO_2108"/>
<dbReference type="HOGENOM" id="CLU_378872_0_0_0"/>
<dbReference type="GO" id="GO:0009927">
    <property type="term" value="F:histidine phosphotransfer kinase activity"/>
    <property type="evidence" value="ECO:0007669"/>
    <property type="project" value="TreeGrafter"/>
</dbReference>
<gene>
    <name evidence="8" type="ORF">DAMO_2108</name>
</gene>
<keyword evidence="6" id="KW-0472">Membrane</keyword>
<dbReference type="PROSITE" id="PS50109">
    <property type="entry name" value="HIS_KIN"/>
    <property type="match status" value="1"/>
</dbReference>
<feature type="transmembrane region" description="Helical" evidence="6">
    <location>
        <begin position="119"/>
        <end position="139"/>
    </location>
</feature>
<comment type="catalytic activity">
    <reaction evidence="1">
        <text>ATP + protein L-histidine = ADP + protein N-phospho-L-histidine.</text>
        <dbReference type="EC" id="2.7.13.3"/>
    </reaction>
</comment>
<evidence type="ECO:0000256" key="2">
    <source>
        <dbReference type="ARBA" id="ARBA00012438"/>
    </source>
</evidence>
<dbReference type="SMART" id="SM00065">
    <property type="entry name" value="GAF"/>
    <property type="match status" value="1"/>
</dbReference>
<dbReference type="InterPro" id="IPR003661">
    <property type="entry name" value="HisK_dim/P_dom"/>
</dbReference>
<feature type="transmembrane region" description="Helical" evidence="6">
    <location>
        <begin position="45"/>
        <end position="64"/>
    </location>
</feature>
<dbReference type="PANTHER" id="PTHR43047:SF63">
    <property type="entry name" value="HISTIDINE KINASE"/>
    <property type="match status" value="1"/>
</dbReference>
<dbReference type="SUPFAM" id="SSF47384">
    <property type="entry name" value="Homodimeric domain of signal transducing histidine kinase"/>
    <property type="match status" value="1"/>
</dbReference>
<dbReference type="Pfam" id="PF02518">
    <property type="entry name" value="HATPase_c"/>
    <property type="match status" value="1"/>
</dbReference>
<dbReference type="PATRIC" id="fig|671143.5.peg.1861"/>
<feature type="transmembrane region" description="Helical" evidence="6">
    <location>
        <begin position="151"/>
        <end position="171"/>
    </location>
</feature>
<dbReference type="CDD" id="cd00082">
    <property type="entry name" value="HisKA"/>
    <property type="match status" value="1"/>
</dbReference>
<dbReference type="Proteomes" id="UP000006898">
    <property type="component" value="Chromosome"/>
</dbReference>
<accession>D5MHC6</accession>
<dbReference type="GO" id="GO:0005886">
    <property type="term" value="C:plasma membrane"/>
    <property type="evidence" value="ECO:0007669"/>
    <property type="project" value="TreeGrafter"/>
</dbReference>